<dbReference type="GO" id="GO:0051020">
    <property type="term" value="F:GTPase binding"/>
    <property type="evidence" value="ECO:0007669"/>
    <property type="project" value="TreeGrafter"/>
</dbReference>
<accession>A0A811L5E6</accession>
<dbReference type="PANTHER" id="PTHR16027:SF6">
    <property type="entry name" value="DILUTE DOMAIN-CONTAINING PROTEIN"/>
    <property type="match status" value="1"/>
</dbReference>
<dbReference type="OrthoDB" id="6108017at2759"/>
<dbReference type="PANTHER" id="PTHR16027">
    <property type="entry name" value="DILUTE DOMAIN-CONTAINING PROTEIN YPR089W"/>
    <property type="match status" value="1"/>
</dbReference>
<protein>
    <recommendedName>
        <fullName evidence="2">Dilute domain-containing protein</fullName>
    </recommendedName>
</protein>
<keyword evidence="4" id="KW-1185">Reference proteome</keyword>
<dbReference type="SMART" id="SM01132">
    <property type="entry name" value="DIL"/>
    <property type="match status" value="1"/>
</dbReference>
<proteinExistence type="predicted"/>
<comment type="caution">
    <text evidence="3">The sequence shown here is derived from an EMBL/GenBank/DDBJ whole genome shotgun (WGS) entry which is preliminary data.</text>
</comment>
<evidence type="ECO:0000313" key="4">
    <source>
        <dbReference type="Proteomes" id="UP000614601"/>
    </source>
</evidence>
<dbReference type="Proteomes" id="UP000614601">
    <property type="component" value="Unassembled WGS sequence"/>
</dbReference>
<evidence type="ECO:0000313" key="3">
    <source>
        <dbReference type="EMBL" id="CAD5223482.1"/>
    </source>
</evidence>
<feature type="domain" description="Dilute" evidence="2">
    <location>
        <begin position="183"/>
        <end position="457"/>
    </location>
</feature>
<dbReference type="Proteomes" id="UP000783686">
    <property type="component" value="Unassembled WGS sequence"/>
</dbReference>
<reference evidence="3" key="1">
    <citation type="submission" date="2020-09" db="EMBL/GenBank/DDBJ databases">
        <authorList>
            <person name="Kikuchi T."/>
        </authorList>
    </citation>
    <scope>NUCLEOTIDE SEQUENCE</scope>
    <source>
        <strain evidence="3">SH1</strain>
    </source>
</reference>
<dbReference type="InterPro" id="IPR002710">
    <property type="entry name" value="Dilute_dom"/>
</dbReference>
<gene>
    <name evidence="3" type="ORF">BOKJ2_LOCUS10252</name>
</gene>
<name>A0A811L5E6_9BILA</name>
<dbReference type="EMBL" id="CAJFCW020000005">
    <property type="protein sequence ID" value="CAG9117995.1"/>
    <property type="molecule type" value="Genomic_DNA"/>
</dbReference>
<dbReference type="PROSITE" id="PS51126">
    <property type="entry name" value="DILUTE"/>
    <property type="match status" value="1"/>
</dbReference>
<dbReference type="Pfam" id="PF01843">
    <property type="entry name" value="DIL"/>
    <property type="match status" value="1"/>
</dbReference>
<feature type="region of interest" description="Disordered" evidence="1">
    <location>
        <begin position="37"/>
        <end position="64"/>
    </location>
</feature>
<sequence>MELEFEEIDAFSDPSCSVEEKPSTKPAPAFYQLTFNAEEEEKTTPERRASNISTNDHSIADTASTTSSNLMVTSLVQENLALQNKLTRHADELAEARAYLRGHSLSSFEGNEEQGVLRLEPLAKGGNTHSVLLEVFNIPEFTKILVYDLKPRMAKQLTPCLPAYLLFAALRYFDHAKDDACITGLFNAIHLLLKDISSASKDMDVLILWFVNSWRLLNLLRQFGGEQTEESWTARNTEKQNEWKFQHFNFEPIRNQLKLRVEDFYQNFMKNTVEPLLTPKIFPGILQHESESKVMKCNGDQKEKECQSLDDIKEFLNLVYSKLRNFGAEPNAIVQTFKQISQWICALAMNQLVFRKDLCTFEKAIQVKHNVTELTNWLTDHDLAVCSEYLEPLIQAAHLMQSRKDEANIDTLCGEMTSKLTPKQVVSILQHYTPPPSFEEEAVNANFIVKLSDRLYQRAALADLNGDYNPDTAIMPGTYLAPFDTSSFIYTDFPIDKITLPSCLRLDSVARLI</sequence>
<organism evidence="3 4">
    <name type="scientific">Bursaphelenchus okinawaensis</name>
    <dbReference type="NCBI Taxonomy" id="465554"/>
    <lineage>
        <taxon>Eukaryota</taxon>
        <taxon>Metazoa</taxon>
        <taxon>Ecdysozoa</taxon>
        <taxon>Nematoda</taxon>
        <taxon>Chromadorea</taxon>
        <taxon>Rhabditida</taxon>
        <taxon>Tylenchina</taxon>
        <taxon>Tylenchomorpha</taxon>
        <taxon>Aphelenchoidea</taxon>
        <taxon>Aphelenchoididae</taxon>
        <taxon>Bursaphelenchus</taxon>
    </lineage>
</organism>
<feature type="compositionally biased region" description="Polar residues" evidence="1">
    <location>
        <begin position="50"/>
        <end position="64"/>
    </location>
</feature>
<evidence type="ECO:0000256" key="1">
    <source>
        <dbReference type="SAM" id="MobiDB-lite"/>
    </source>
</evidence>
<dbReference type="InterPro" id="IPR052072">
    <property type="entry name" value="Vascular_dev_regulator"/>
</dbReference>
<dbReference type="AlphaFoldDB" id="A0A811L5E6"/>
<feature type="region of interest" description="Disordered" evidence="1">
    <location>
        <begin position="1"/>
        <end position="24"/>
    </location>
</feature>
<feature type="compositionally biased region" description="Acidic residues" evidence="1">
    <location>
        <begin position="1"/>
        <end position="10"/>
    </location>
</feature>
<dbReference type="EMBL" id="CAJFDH010000005">
    <property type="protein sequence ID" value="CAD5223482.1"/>
    <property type="molecule type" value="Genomic_DNA"/>
</dbReference>
<evidence type="ECO:0000259" key="2">
    <source>
        <dbReference type="PROSITE" id="PS51126"/>
    </source>
</evidence>